<name>A0ABR2WH15_9FUNG</name>
<sequence length="235" mass="26569">MFKSWKKKASTKVEPTENKRFSLLGSKKSRNPENHVVQDIKTYSYPLKANEQTQEVVTQPYDPTTYNSKELPSHEANSHNRLSTAPPTPIVENIPQGACIPPQVDCPVPSLNDNSIGINNVTNDIKNHEILHAENEKEQCASTLERGDRSVEDIIAPTPITILADELDQSNLVSEDNEVDKGSIYQLNSQVQRLQRQVSFSVPHFDATRQTSTYVTKLDYALRISTYNTRHHICR</sequence>
<dbReference type="EMBL" id="JASJQH010001855">
    <property type="protein sequence ID" value="KAK9760726.1"/>
    <property type="molecule type" value="Genomic_DNA"/>
</dbReference>
<feature type="compositionally biased region" description="Basic residues" evidence="1">
    <location>
        <begin position="1"/>
        <end position="10"/>
    </location>
</feature>
<organism evidence="2 3">
    <name type="scientific">Basidiobolus ranarum</name>
    <dbReference type="NCBI Taxonomy" id="34480"/>
    <lineage>
        <taxon>Eukaryota</taxon>
        <taxon>Fungi</taxon>
        <taxon>Fungi incertae sedis</taxon>
        <taxon>Zoopagomycota</taxon>
        <taxon>Entomophthoromycotina</taxon>
        <taxon>Basidiobolomycetes</taxon>
        <taxon>Basidiobolales</taxon>
        <taxon>Basidiobolaceae</taxon>
        <taxon>Basidiobolus</taxon>
    </lineage>
</organism>
<dbReference type="Proteomes" id="UP001479436">
    <property type="component" value="Unassembled WGS sequence"/>
</dbReference>
<accession>A0ABR2WH15</accession>
<protein>
    <submittedName>
        <fullName evidence="2">Uncharacterized protein</fullName>
    </submittedName>
</protein>
<gene>
    <name evidence="2" type="ORF">K7432_014945</name>
</gene>
<feature type="region of interest" description="Disordered" evidence="1">
    <location>
        <begin position="1"/>
        <end position="38"/>
    </location>
</feature>
<comment type="caution">
    <text evidence="2">The sequence shown here is derived from an EMBL/GenBank/DDBJ whole genome shotgun (WGS) entry which is preliminary data.</text>
</comment>
<keyword evidence="3" id="KW-1185">Reference proteome</keyword>
<evidence type="ECO:0000256" key="1">
    <source>
        <dbReference type="SAM" id="MobiDB-lite"/>
    </source>
</evidence>
<evidence type="ECO:0000313" key="3">
    <source>
        <dbReference type="Proteomes" id="UP001479436"/>
    </source>
</evidence>
<proteinExistence type="predicted"/>
<evidence type="ECO:0000313" key="2">
    <source>
        <dbReference type="EMBL" id="KAK9760726.1"/>
    </source>
</evidence>
<reference evidence="2 3" key="1">
    <citation type="submission" date="2023-04" db="EMBL/GenBank/DDBJ databases">
        <title>Genome of Basidiobolus ranarum AG-B5.</title>
        <authorList>
            <person name="Stajich J.E."/>
            <person name="Carter-House D."/>
            <person name="Gryganskyi A."/>
        </authorList>
    </citation>
    <scope>NUCLEOTIDE SEQUENCE [LARGE SCALE GENOMIC DNA]</scope>
    <source>
        <strain evidence="2 3">AG-B5</strain>
    </source>
</reference>